<feature type="domain" description="Glycosyltransferase subfamily 4-like N-terminal" evidence="2">
    <location>
        <begin position="3"/>
        <end position="146"/>
    </location>
</feature>
<gene>
    <name evidence="3" type="ORF">J2Z44_000944</name>
</gene>
<comment type="caution">
    <text evidence="3">The sequence shown here is derived from an EMBL/GenBank/DDBJ whole genome shotgun (WGS) entry which is preliminary data.</text>
</comment>
<dbReference type="InterPro" id="IPR028098">
    <property type="entry name" value="Glyco_trans_4-like_N"/>
</dbReference>
<dbReference type="SUPFAM" id="SSF53756">
    <property type="entry name" value="UDP-Glycosyltransferase/glycogen phosphorylase"/>
    <property type="match status" value="1"/>
</dbReference>
<sequence>MKKILYVTNTSRSVNTFFIPHMNALVDHGYKVDCACKIGHAIYKERVRDDIEFFDVPFSRNPLSTDNVKAFKQLCELQRNNQYDVIHAHTPIVAAYVRLMKLKFPNLKIMYTAHGYHFYEGASKVNWAIYYPIEKILAKYTDLLININDEDYNASKKFSCKKLAKINGVGIDLDKFKVLEEHEVLHVRASLGLSKEDFVVVMIAEHNKNKNQIQLLNAMEILKSKHENIKAVCIGDGELLEEIKGEVEKRALSNVKILGFRKDVNEIINASDVAILLSHREGLPKNLMEVMACKKPLIGTNVRGIRDLIEDGVNGKIVPLGDPVKTAEAIEYLYNNKQMLKAMGEESYNKIQKFTMDEILEEILRLHNQVLNQ</sequence>
<evidence type="ECO:0000313" key="3">
    <source>
        <dbReference type="EMBL" id="MBP2021157.1"/>
    </source>
</evidence>
<dbReference type="Pfam" id="PF00534">
    <property type="entry name" value="Glycos_transf_1"/>
    <property type="match status" value="1"/>
</dbReference>
<dbReference type="PANTHER" id="PTHR12526">
    <property type="entry name" value="GLYCOSYLTRANSFERASE"/>
    <property type="match status" value="1"/>
</dbReference>
<dbReference type="PANTHER" id="PTHR12526:SF630">
    <property type="entry name" value="GLYCOSYLTRANSFERASE"/>
    <property type="match status" value="1"/>
</dbReference>
<dbReference type="InterPro" id="IPR001296">
    <property type="entry name" value="Glyco_trans_1"/>
</dbReference>
<evidence type="ECO:0000313" key="4">
    <source>
        <dbReference type="Proteomes" id="UP001519308"/>
    </source>
</evidence>
<dbReference type="RefSeq" id="WP_021283142.1">
    <property type="nucleotide sequence ID" value="NZ_JAGGLL010000005.1"/>
</dbReference>
<evidence type="ECO:0000259" key="1">
    <source>
        <dbReference type="Pfam" id="PF00534"/>
    </source>
</evidence>
<accession>A0ABS4K043</accession>
<dbReference type="Pfam" id="PF13477">
    <property type="entry name" value="Glyco_trans_4_2"/>
    <property type="match status" value="1"/>
</dbReference>
<proteinExistence type="predicted"/>
<protein>
    <submittedName>
        <fullName evidence="3">Glycosyltransferase involved in cell wall biosynthesis</fullName>
    </submittedName>
</protein>
<dbReference type="CDD" id="cd03808">
    <property type="entry name" value="GT4_CapM-like"/>
    <property type="match status" value="1"/>
</dbReference>
<dbReference type="Gene3D" id="3.40.50.2000">
    <property type="entry name" value="Glycogen Phosphorylase B"/>
    <property type="match status" value="2"/>
</dbReference>
<dbReference type="EMBL" id="JAGGLL010000005">
    <property type="protein sequence ID" value="MBP2021157.1"/>
    <property type="molecule type" value="Genomic_DNA"/>
</dbReference>
<feature type="domain" description="Glycosyl transferase family 1" evidence="1">
    <location>
        <begin position="188"/>
        <end position="349"/>
    </location>
</feature>
<evidence type="ECO:0000259" key="2">
    <source>
        <dbReference type="Pfam" id="PF13477"/>
    </source>
</evidence>
<organism evidence="3 4">
    <name type="scientific">Clostridium punense</name>
    <dbReference type="NCBI Taxonomy" id="1054297"/>
    <lineage>
        <taxon>Bacteria</taxon>
        <taxon>Bacillati</taxon>
        <taxon>Bacillota</taxon>
        <taxon>Clostridia</taxon>
        <taxon>Eubacteriales</taxon>
        <taxon>Clostridiaceae</taxon>
        <taxon>Clostridium</taxon>
    </lineage>
</organism>
<dbReference type="Proteomes" id="UP001519308">
    <property type="component" value="Unassembled WGS sequence"/>
</dbReference>
<keyword evidence="4" id="KW-1185">Reference proteome</keyword>
<reference evidence="3 4" key="1">
    <citation type="submission" date="2021-03" db="EMBL/GenBank/DDBJ databases">
        <title>Genomic Encyclopedia of Type Strains, Phase IV (KMG-IV): sequencing the most valuable type-strain genomes for metagenomic binning, comparative biology and taxonomic classification.</title>
        <authorList>
            <person name="Goeker M."/>
        </authorList>
    </citation>
    <scope>NUCLEOTIDE SEQUENCE [LARGE SCALE GENOMIC DNA]</scope>
    <source>
        <strain evidence="3 4">DSM 28650</strain>
    </source>
</reference>
<name>A0ABS4K043_9CLOT</name>